<accession>A0A558E137</accession>
<reference evidence="2 3" key="1">
    <citation type="submission" date="2019-07" db="EMBL/GenBank/DDBJ databases">
        <title>The pathways for chlorine oxyanion respiration interact through the shared metabolite chlorate.</title>
        <authorList>
            <person name="Barnum T.P."/>
            <person name="Cheng Y."/>
            <person name="Hill K.A."/>
            <person name="Lucas L.N."/>
            <person name="Carlson H.K."/>
            <person name="Coates J.D."/>
        </authorList>
    </citation>
    <scope>NUCLEOTIDE SEQUENCE [LARGE SCALE GENOMIC DNA]</scope>
    <source>
        <strain evidence="2 3">BK-1</strain>
    </source>
</reference>
<comment type="caution">
    <text evidence="2">The sequence shown here is derived from an EMBL/GenBank/DDBJ whole genome shotgun (WGS) entry which is preliminary data.</text>
</comment>
<evidence type="ECO:0000313" key="2">
    <source>
        <dbReference type="EMBL" id="TVO75094.1"/>
    </source>
</evidence>
<organism evidence="2 3">
    <name type="scientific">Sedimenticola selenatireducens</name>
    <dbReference type="NCBI Taxonomy" id="191960"/>
    <lineage>
        <taxon>Bacteria</taxon>
        <taxon>Pseudomonadati</taxon>
        <taxon>Pseudomonadota</taxon>
        <taxon>Gammaproteobacteria</taxon>
        <taxon>Chromatiales</taxon>
        <taxon>Sedimenticolaceae</taxon>
        <taxon>Sedimenticola</taxon>
    </lineage>
</organism>
<dbReference type="RefSeq" id="WP_144358666.1">
    <property type="nucleotide sequence ID" value="NZ_VMNH01000009.1"/>
</dbReference>
<proteinExistence type="predicted"/>
<dbReference type="AlphaFoldDB" id="A0A558E137"/>
<dbReference type="InterPro" id="IPR045503">
    <property type="entry name" value="DUF6488"/>
</dbReference>
<keyword evidence="1" id="KW-0732">Signal</keyword>
<feature type="signal peptide" evidence="1">
    <location>
        <begin position="1"/>
        <end position="21"/>
    </location>
</feature>
<keyword evidence="3" id="KW-1185">Reference proteome</keyword>
<dbReference type="Pfam" id="PF20098">
    <property type="entry name" value="DUF6488"/>
    <property type="match status" value="1"/>
</dbReference>
<protein>
    <submittedName>
        <fullName evidence="2">Uncharacterized protein</fullName>
    </submittedName>
</protein>
<sequence>MKRFFTIFILSFLLAGTSVMAGSGHSHGFGGPVIPVDESAAERNAGIVIASLVSRGKVDESWGAVKANSIEKQTLNGKPEWVVVYVNNNITCSSRDLI</sequence>
<evidence type="ECO:0000256" key="1">
    <source>
        <dbReference type="SAM" id="SignalP"/>
    </source>
</evidence>
<dbReference type="Proteomes" id="UP000316649">
    <property type="component" value="Unassembled WGS sequence"/>
</dbReference>
<dbReference type="EMBL" id="VMNH01000009">
    <property type="protein sequence ID" value="TVO75094.1"/>
    <property type="molecule type" value="Genomic_DNA"/>
</dbReference>
<gene>
    <name evidence="2" type="ORF">FHP88_08760</name>
</gene>
<evidence type="ECO:0000313" key="3">
    <source>
        <dbReference type="Proteomes" id="UP000316649"/>
    </source>
</evidence>
<feature type="chain" id="PRO_5022217068" evidence="1">
    <location>
        <begin position="22"/>
        <end position="98"/>
    </location>
</feature>
<name>A0A558E137_9GAMM</name>